<feature type="region of interest" description="Disordered" evidence="1">
    <location>
        <begin position="217"/>
        <end position="239"/>
    </location>
</feature>
<dbReference type="Proteomes" id="UP000007813">
    <property type="component" value="Unassembled WGS sequence"/>
</dbReference>
<evidence type="ECO:0000256" key="2">
    <source>
        <dbReference type="SAM" id="Phobius"/>
    </source>
</evidence>
<keyword evidence="2" id="KW-0812">Transmembrane</keyword>
<dbReference type="AlphaFoldDB" id="J3JF06"/>
<dbReference type="InterPro" id="IPR006624">
    <property type="entry name" value="Beta-propeller_rpt_TECPR"/>
</dbReference>
<dbReference type="eggNOG" id="arCOG09128">
    <property type="taxonomic scope" value="Archaea"/>
</dbReference>
<dbReference type="EMBL" id="ALJD01000006">
    <property type="protein sequence ID" value="EJN58839.1"/>
    <property type="molecule type" value="Genomic_DNA"/>
</dbReference>
<dbReference type="InterPro" id="IPR011047">
    <property type="entry name" value="Quinoprotein_ADH-like_sf"/>
</dbReference>
<dbReference type="Gene3D" id="2.130.10.10">
    <property type="entry name" value="YVTN repeat-like/Quinoprotein amine dehydrogenase"/>
    <property type="match status" value="1"/>
</dbReference>
<dbReference type="SMART" id="SM00706">
    <property type="entry name" value="TECPR"/>
    <property type="match status" value="3"/>
</dbReference>
<feature type="compositionally biased region" description="Basic and acidic residues" evidence="1">
    <location>
        <begin position="218"/>
        <end position="228"/>
    </location>
</feature>
<accession>J3JF06</accession>
<evidence type="ECO:0000256" key="1">
    <source>
        <dbReference type="SAM" id="MobiDB-lite"/>
    </source>
</evidence>
<feature type="region of interest" description="Disordered" evidence="1">
    <location>
        <begin position="76"/>
        <end position="141"/>
    </location>
</feature>
<proteinExistence type="predicted"/>
<feature type="transmembrane region" description="Helical" evidence="2">
    <location>
        <begin position="44"/>
        <end position="61"/>
    </location>
</feature>
<feature type="compositionally biased region" description="Acidic residues" evidence="1">
    <location>
        <begin position="81"/>
        <end position="99"/>
    </location>
</feature>
<gene>
    <name evidence="3" type="ORF">HSB1_22600</name>
</gene>
<name>J3JF06_9EURY</name>
<dbReference type="InterPro" id="IPR015943">
    <property type="entry name" value="WD40/YVTN_repeat-like_dom_sf"/>
</dbReference>
<evidence type="ECO:0000313" key="3">
    <source>
        <dbReference type="EMBL" id="EJN58839.1"/>
    </source>
</evidence>
<feature type="compositionally biased region" description="Basic and acidic residues" evidence="1">
    <location>
        <begin position="100"/>
        <end position="111"/>
    </location>
</feature>
<keyword evidence="2" id="KW-0472">Membrane</keyword>
<comment type="caution">
    <text evidence="3">The sequence shown here is derived from an EMBL/GenBank/DDBJ whole genome shotgun (WGS) entry which is preliminary data.</text>
</comment>
<dbReference type="SUPFAM" id="SSF50998">
    <property type="entry name" value="Quinoprotein alcohol dehydrogenase-like"/>
    <property type="match status" value="1"/>
</dbReference>
<sequence>MRRRYQRTMGDFFGFYRDYAQTGVHAASTAALTAFGLLMRYHEGFAVVAILAYLAPLAYRYRQYRKGDGVDELGELRESDEHDDSGDSVERDESDEHNESDERRVTAEEQRPTGGQTEDEGKREQTGSAHGDPAEWRESPVETTADLYDVVGVPAAEESVSAYAVGAGGLVLRRGPEQWEPVLEDGPGAAGNALRGVDATSDGRGVWLTGDGGSLGRLDAETGRHTDHTAPGGDTSNTTDIAVSGPDGAETLFVADGSGQVRRGQYDGETVRWSDPVKPGSGSSLSAVEAVDWGGDEDEGASRVYAVDTNGGVFRSSTGDEWESVGIDGASALTDVAVGDSDELFVTSDDGTVSRYDGAVWTPVETAESSLRGIAVGGDVGVAVGDDGTVLEAEGRHWTRRETFGAESLAASTVAVEHLFAVGGAGTILERER</sequence>
<evidence type="ECO:0000313" key="4">
    <source>
        <dbReference type="Proteomes" id="UP000007813"/>
    </source>
</evidence>
<keyword evidence="2" id="KW-1133">Transmembrane helix</keyword>
<reference evidence="3 4" key="1">
    <citation type="journal article" date="2012" name="J. Bacteriol.">
        <title>Draft Genome Sequence of the Extremely Halophilic Archaeon Halogranum salarium B-1T.</title>
        <authorList>
            <person name="Kim K.K."/>
            <person name="Lee K.C."/>
            <person name="Lee J.S."/>
        </authorList>
    </citation>
    <scope>NUCLEOTIDE SEQUENCE [LARGE SCALE GENOMIC DNA]</scope>
    <source>
        <strain evidence="3 4">B-1</strain>
    </source>
</reference>
<organism evidence="3 4">
    <name type="scientific">Halogranum salarium B-1</name>
    <dbReference type="NCBI Taxonomy" id="1210908"/>
    <lineage>
        <taxon>Archaea</taxon>
        <taxon>Methanobacteriati</taxon>
        <taxon>Methanobacteriota</taxon>
        <taxon>Stenosarchaea group</taxon>
        <taxon>Halobacteria</taxon>
        <taxon>Halobacteriales</taxon>
        <taxon>Haloferacaceae</taxon>
    </lineage>
</organism>
<protein>
    <submittedName>
        <fullName evidence="3">Uncharacterized protein</fullName>
    </submittedName>
</protein>